<proteinExistence type="predicted"/>
<dbReference type="GO" id="GO:0008203">
    <property type="term" value="P:cholesterol metabolic process"/>
    <property type="evidence" value="ECO:0007669"/>
    <property type="project" value="InterPro"/>
</dbReference>
<sequence length="356" mass="40986">MAANLLYTSTGRTAMTDRFPFSTFPNGWFRVAYSDELAPGSVKPLYYFGQDWVLFRTEMGEAQLLAAHCPHLGAHLGYGGYVEKETICCPFHGWQFDAKGRCVAIPRSQKPPLKTQIQSLPICEWNGLILAYYHNKIQEPDQAPDHQPPWHMPTLPGWNSLTWTAFQRRRWKIQTHPQEMAENAFDTAHMLFLHGQSFRQMRHSRVEASGATLTHHLQVQYRLSLWKNWGIDAEGLVEISSHGLGCQVSYTQIKAILEFEAISLFLLTPIDGEFLDVHVLVSTKHLLNPLLSQLLRQKSMAEVSYNLEQDIPIWEHKCYRDQPPLSDVDGPIHHYRRWAQQFYNNVETMRSGLVTV</sequence>
<evidence type="ECO:0000256" key="6">
    <source>
        <dbReference type="ARBA" id="ARBA00023014"/>
    </source>
</evidence>
<comment type="caution">
    <text evidence="11">The sequence shown here is derived from an EMBL/GenBank/DDBJ whole genome shotgun (WGS) entry which is preliminary data.</text>
</comment>
<dbReference type="GO" id="GO:0046872">
    <property type="term" value="F:metal ion binding"/>
    <property type="evidence" value="ECO:0007669"/>
    <property type="project" value="UniProtKB-KW"/>
</dbReference>
<keyword evidence="2" id="KW-0001">2Fe-2S</keyword>
<evidence type="ECO:0000256" key="3">
    <source>
        <dbReference type="ARBA" id="ARBA00022723"/>
    </source>
</evidence>
<evidence type="ECO:0000256" key="8">
    <source>
        <dbReference type="ARBA" id="ARBA00030944"/>
    </source>
</evidence>
<comment type="cofactor">
    <cofactor evidence="1">
        <name>Fe cation</name>
        <dbReference type="ChEBI" id="CHEBI:24875"/>
    </cofactor>
</comment>
<keyword evidence="4" id="KW-0560">Oxidoreductase</keyword>
<dbReference type="SUPFAM" id="SSF55961">
    <property type="entry name" value="Bet v1-like"/>
    <property type="match status" value="1"/>
</dbReference>
<gene>
    <name evidence="11" type="ORF">ENR47_06645</name>
</gene>
<dbReference type="PROSITE" id="PS51296">
    <property type="entry name" value="RIESKE"/>
    <property type="match status" value="1"/>
</dbReference>
<dbReference type="InterPro" id="IPR050584">
    <property type="entry name" value="Cholesterol_7-desaturase"/>
</dbReference>
<dbReference type="PANTHER" id="PTHR21266:SF60">
    <property type="entry name" value="3-KETOSTEROID-9-ALPHA-MONOOXYGENASE, OXYGENASE COMPONENT"/>
    <property type="match status" value="1"/>
</dbReference>
<evidence type="ECO:0000259" key="10">
    <source>
        <dbReference type="PROSITE" id="PS51296"/>
    </source>
</evidence>
<organism evidence="11">
    <name type="scientific">Oscillatoriales cyanobacterium SpSt-402</name>
    <dbReference type="NCBI Taxonomy" id="2282168"/>
    <lineage>
        <taxon>Bacteria</taxon>
        <taxon>Bacillati</taxon>
        <taxon>Cyanobacteriota</taxon>
        <taxon>Cyanophyceae</taxon>
        <taxon>Oscillatoriophycideae</taxon>
        <taxon>Oscillatoriales</taxon>
    </lineage>
</organism>
<dbReference type="GO" id="GO:0004497">
    <property type="term" value="F:monooxygenase activity"/>
    <property type="evidence" value="ECO:0007669"/>
    <property type="project" value="UniProtKB-ARBA"/>
</dbReference>
<dbReference type="PANTHER" id="PTHR21266">
    <property type="entry name" value="IRON-SULFUR DOMAIN CONTAINING PROTEIN"/>
    <property type="match status" value="1"/>
</dbReference>
<dbReference type="EMBL" id="DSRD01000428">
    <property type="protein sequence ID" value="HGW93944.1"/>
    <property type="molecule type" value="Genomic_DNA"/>
</dbReference>
<keyword evidence="7" id="KW-0753">Steroid metabolism</keyword>
<keyword evidence="7" id="KW-0443">Lipid metabolism</keyword>
<keyword evidence="5" id="KW-0408">Iron</keyword>
<dbReference type="Pfam" id="PF19298">
    <property type="entry name" value="KshA_C"/>
    <property type="match status" value="1"/>
</dbReference>
<dbReference type="Gene3D" id="3.90.380.10">
    <property type="entry name" value="Naphthalene 1,2-dioxygenase Alpha Subunit, Chain A, domain 1"/>
    <property type="match status" value="1"/>
</dbReference>
<evidence type="ECO:0000256" key="7">
    <source>
        <dbReference type="ARBA" id="ARBA00023221"/>
    </source>
</evidence>
<feature type="domain" description="Rieske" evidence="10">
    <location>
        <begin position="29"/>
        <end position="131"/>
    </location>
</feature>
<dbReference type="GO" id="GO:0016705">
    <property type="term" value="F:oxidoreductase activity, acting on paired donors, with incorporation or reduction of molecular oxygen"/>
    <property type="evidence" value="ECO:0007669"/>
    <property type="project" value="UniProtKB-ARBA"/>
</dbReference>
<dbReference type="Pfam" id="PF00355">
    <property type="entry name" value="Rieske"/>
    <property type="match status" value="1"/>
</dbReference>
<accession>A0A832H1J0</accession>
<dbReference type="InterPro" id="IPR045605">
    <property type="entry name" value="KshA-like_C"/>
</dbReference>
<evidence type="ECO:0000313" key="11">
    <source>
        <dbReference type="EMBL" id="HGW93944.1"/>
    </source>
</evidence>
<dbReference type="GO" id="GO:0051537">
    <property type="term" value="F:2 iron, 2 sulfur cluster binding"/>
    <property type="evidence" value="ECO:0007669"/>
    <property type="project" value="UniProtKB-KW"/>
</dbReference>
<evidence type="ECO:0000256" key="5">
    <source>
        <dbReference type="ARBA" id="ARBA00023004"/>
    </source>
</evidence>
<name>A0A832H1J0_9CYAN</name>
<reference evidence="11" key="1">
    <citation type="journal article" date="2020" name="mSystems">
        <title>Genome- and Community-Level Interaction Insights into Carbon Utilization and Element Cycling Functions of Hydrothermarchaeota in Hydrothermal Sediment.</title>
        <authorList>
            <person name="Zhou Z."/>
            <person name="Liu Y."/>
            <person name="Xu W."/>
            <person name="Pan J."/>
            <person name="Luo Z.H."/>
            <person name="Li M."/>
        </authorList>
    </citation>
    <scope>NUCLEOTIDE SEQUENCE [LARGE SCALE GENOMIC DNA]</scope>
    <source>
        <strain evidence="11">SpSt-402</strain>
    </source>
</reference>
<evidence type="ECO:0000256" key="4">
    <source>
        <dbReference type="ARBA" id="ARBA00023002"/>
    </source>
</evidence>
<evidence type="ECO:0000256" key="1">
    <source>
        <dbReference type="ARBA" id="ARBA00001962"/>
    </source>
</evidence>
<dbReference type="Gene3D" id="2.102.10.10">
    <property type="entry name" value="Rieske [2Fe-2S] iron-sulphur domain"/>
    <property type="match status" value="1"/>
</dbReference>
<dbReference type="SUPFAM" id="SSF50022">
    <property type="entry name" value="ISP domain"/>
    <property type="match status" value="1"/>
</dbReference>
<protein>
    <recommendedName>
        <fullName evidence="8">Rieske-type oxygenase</fullName>
    </recommendedName>
</protein>
<dbReference type="AlphaFoldDB" id="A0A832H1J0"/>
<keyword evidence="6" id="KW-0411">Iron-sulfur</keyword>
<comment type="subunit">
    <text evidence="9">Homotrimer. The two-component system 3-ketosteroid-9-alpha-monooxygenase is composed of an oxygenase component KshA and a reductase component KshB.</text>
</comment>
<dbReference type="CDD" id="cd03469">
    <property type="entry name" value="Rieske_RO_Alpha_N"/>
    <property type="match status" value="1"/>
</dbReference>
<keyword evidence="3" id="KW-0479">Metal-binding</keyword>
<evidence type="ECO:0000256" key="9">
    <source>
        <dbReference type="ARBA" id="ARBA00046982"/>
    </source>
</evidence>
<dbReference type="InterPro" id="IPR017941">
    <property type="entry name" value="Rieske_2Fe-2S"/>
</dbReference>
<dbReference type="GO" id="GO:0005737">
    <property type="term" value="C:cytoplasm"/>
    <property type="evidence" value="ECO:0007669"/>
    <property type="project" value="TreeGrafter"/>
</dbReference>
<evidence type="ECO:0000256" key="2">
    <source>
        <dbReference type="ARBA" id="ARBA00022714"/>
    </source>
</evidence>
<dbReference type="InterPro" id="IPR036922">
    <property type="entry name" value="Rieske_2Fe-2S_sf"/>
</dbReference>